<dbReference type="PANTHER" id="PTHR47691">
    <property type="entry name" value="REGULATOR-RELATED"/>
    <property type="match status" value="1"/>
</dbReference>
<reference evidence="2 3" key="1">
    <citation type="submission" date="2019-03" db="EMBL/GenBank/DDBJ databases">
        <authorList>
            <person name="Gaulin E."/>
            <person name="Dumas B."/>
        </authorList>
    </citation>
    <scope>NUCLEOTIDE SEQUENCE [LARGE SCALE GENOMIC DNA]</scope>
    <source>
        <strain evidence="2">CBS 568.67</strain>
    </source>
</reference>
<accession>A0A485LLV7</accession>
<dbReference type="AlphaFoldDB" id="A0A485LLV7"/>
<keyword evidence="3" id="KW-1185">Reference proteome</keyword>
<dbReference type="EMBL" id="CAADRA010007249">
    <property type="protein sequence ID" value="VFT99708.1"/>
    <property type="molecule type" value="Genomic_DNA"/>
</dbReference>
<dbReference type="OrthoDB" id="67376at2759"/>
<gene>
    <name evidence="2" type="primary">Aste57867_23060</name>
    <name evidence="1" type="ORF">As57867_022989</name>
    <name evidence="2" type="ORF">ASTE57867_23060</name>
</gene>
<protein>
    <submittedName>
        <fullName evidence="2">Aste57867_23060 protein</fullName>
    </submittedName>
</protein>
<name>A0A485LLV7_9STRA</name>
<dbReference type="PANTHER" id="PTHR47691:SF3">
    <property type="entry name" value="HTH-TYPE TRANSCRIPTIONAL REGULATOR RV0890C-RELATED"/>
    <property type="match status" value="1"/>
</dbReference>
<dbReference type="EMBL" id="VJMH01007223">
    <property type="protein sequence ID" value="KAF0685031.1"/>
    <property type="molecule type" value="Genomic_DNA"/>
</dbReference>
<dbReference type="Proteomes" id="UP000332933">
    <property type="component" value="Unassembled WGS sequence"/>
</dbReference>
<proteinExistence type="predicted"/>
<evidence type="ECO:0000313" key="3">
    <source>
        <dbReference type="Proteomes" id="UP000332933"/>
    </source>
</evidence>
<sequence>MDNKQDAAWPRQEWDASVPVPPPRCRLGRTLSYYPSMGQKADVKMEVQPDPYLDLSVPVPPTRWALRVMARSAFPTKARRAAIPMNQGPLAAAAAPAPHVDRPPIVPTIVKAEMAFPLVVHPPFVAANVTAAPAIKAEPIVIDDQPSPNKRPFPDDMHDDLLAAYQPRRRISRPETYHGAAARRESLSSPSAVHVVGLVASPLFVPTPSHCRVDGCTTSHGGDLTTLTHLPLVDAQQHMACLRDGLQQHGRHVHVALATAAAVETALAHVPLAVLHLVMHGDVHQGLFVEDLRGGVAVVVPWGTFERHFTARAPRLVVLVSPSSHVLAPRLVACGAPVVLAINATARDLMPFLSRFHTCLAQGQTLATSISEAQAVAAETTCAMFPPSPAMATATSTLVPLPPSSVHLPPPFGQLSLPSWPPLPPFLDGFPSHSEVFSGRSRELLDVCNHLVDPRTRLVVVRGTSGIGKTALAVAVARYLHLRGHVDALRYVSVGALLSPQPVALDAVLRDAVPRSTRIGLVVLDDVHLWTQGQSSMWAELVKWSATYPHLKWLVTSQVATNDDSAASSAWPHALFDCCMQPLSLLASARLVLAMGCRPTEDAVELATEWGIIQTKGVPAALVDYVAARQQEM</sequence>
<dbReference type="SUPFAM" id="SSF52540">
    <property type="entry name" value="P-loop containing nucleoside triphosphate hydrolases"/>
    <property type="match status" value="1"/>
</dbReference>
<dbReference type="Gene3D" id="3.40.50.300">
    <property type="entry name" value="P-loop containing nucleotide triphosphate hydrolases"/>
    <property type="match status" value="1"/>
</dbReference>
<evidence type="ECO:0000313" key="2">
    <source>
        <dbReference type="EMBL" id="VFT99708.1"/>
    </source>
</evidence>
<evidence type="ECO:0000313" key="1">
    <source>
        <dbReference type="EMBL" id="KAF0685031.1"/>
    </source>
</evidence>
<dbReference type="InterPro" id="IPR027417">
    <property type="entry name" value="P-loop_NTPase"/>
</dbReference>
<organism evidence="2 3">
    <name type="scientific">Aphanomyces stellatus</name>
    <dbReference type="NCBI Taxonomy" id="120398"/>
    <lineage>
        <taxon>Eukaryota</taxon>
        <taxon>Sar</taxon>
        <taxon>Stramenopiles</taxon>
        <taxon>Oomycota</taxon>
        <taxon>Saprolegniomycetes</taxon>
        <taxon>Saprolegniales</taxon>
        <taxon>Verrucalvaceae</taxon>
        <taxon>Aphanomyces</taxon>
    </lineage>
</organism>
<reference evidence="1" key="2">
    <citation type="submission" date="2019-06" db="EMBL/GenBank/DDBJ databases">
        <title>Genomics analysis of Aphanomyces spp. identifies a new class of oomycete effector associated with host adaptation.</title>
        <authorList>
            <person name="Gaulin E."/>
        </authorList>
    </citation>
    <scope>NUCLEOTIDE SEQUENCE</scope>
    <source>
        <strain evidence="1">CBS 578.67</strain>
    </source>
</reference>